<protein>
    <submittedName>
        <fullName evidence="1">Uncharacterized protein</fullName>
    </submittedName>
</protein>
<keyword evidence="2" id="KW-1185">Reference proteome</keyword>
<evidence type="ECO:0000313" key="1">
    <source>
        <dbReference type="EMBL" id="GFY70154.1"/>
    </source>
</evidence>
<name>A0A8X6YIG7_9ARAC</name>
<organism evidence="1 2">
    <name type="scientific">Trichonephila inaurata madagascariensis</name>
    <dbReference type="NCBI Taxonomy" id="2747483"/>
    <lineage>
        <taxon>Eukaryota</taxon>
        <taxon>Metazoa</taxon>
        <taxon>Ecdysozoa</taxon>
        <taxon>Arthropoda</taxon>
        <taxon>Chelicerata</taxon>
        <taxon>Arachnida</taxon>
        <taxon>Araneae</taxon>
        <taxon>Araneomorphae</taxon>
        <taxon>Entelegynae</taxon>
        <taxon>Araneoidea</taxon>
        <taxon>Nephilidae</taxon>
        <taxon>Trichonephila</taxon>
        <taxon>Trichonephila inaurata</taxon>
    </lineage>
</organism>
<accession>A0A8X6YIG7</accession>
<sequence>MKAFMFKQNLRVQRIDLVEESAFIHPECLLRQPTMQIRKGYRIEVVLLNGTFLKWDKSRSTCGTFVGESFSVYYTVPILPTEDYGFVSAHGLRVNLQPRTLKESKVMDGSLDVNLIIFISGSEIEGPSLIDLVQLPSQN</sequence>
<reference evidence="1" key="1">
    <citation type="submission" date="2020-08" db="EMBL/GenBank/DDBJ databases">
        <title>Multicomponent nature underlies the extraordinary mechanical properties of spider dragline silk.</title>
        <authorList>
            <person name="Kono N."/>
            <person name="Nakamura H."/>
            <person name="Mori M."/>
            <person name="Yoshida Y."/>
            <person name="Ohtoshi R."/>
            <person name="Malay A.D."/>
            <person name="Moran D.A.P."/>
            <person name="Tomita M."/>
            <person name="Numata K."/>
            <person name="Arakawa K."/>
        </authorList>
    </citation>
    <scope>NUCLEOTIDE SEQUENCE</scope>
</reference>
<dbReference type="AlphaFoldDB" id="A0A8X6YIG7"/>
<dbReference type="EMBL" id="BMAV01018043">
    <property type="protein sequence ID" value="GFY70154.1"/>
    <property type="molecule type" value="Genomic_DNA"/>
</dbReference>
<gene>
    <name evidence="1" type="ORF">TNIN_224751</name>
</gene>
<comment type="caution">
    <text evidence="1">The sequence shown here is derived from an EMBL/GenBank/DDBJ whole genome shotgun (WGS) entry which is preliminary data.</text>
</comment>
<dbReference type="Proteomes" id="UP000886998">
    <property type="component" value="Unassembled WGS sequence"/>
</dbReference>
<proteinExistence type="predicted"/>
<evidence type="ECO:0000313" key="2">
    <source>
        <dbReference type="Proteomes" id="UP000886998"/>
    </source>
</evidence>